<evidence type="ECO:0000313" key="2">
    <source>
        <dbReference type="EMBL" id="EAW07345.1"/>
    </source>
</evidence>
<name>A1CNX4_ASPCL</name>
<dbReference type="eggNOG" id="ENOG502RZN8">
    <property type="taxonomic scope" value="Eukaryota"/>
</dbReference>
<gene>
    <name evidence="2" type="ORF">ACLA_020520</name>
</gene>
<dbReference type="SUPFAM" id="SSF56300">
    <property type="entry name" value="Metallo-dependent phosphatases"/>
    <property type="match status" value="1"/>
</dbReference>
<dbReference type="GO" id="GO:0016787">
    <property type="term" value="F:hydrolase activity"/>
    <property type="evidence" value="ECO:0007669"/>
    <property type="project" value="InterPro"/>
</dbReference>
<dbReference type="Pfam" id="PF00149">
    <property type="entry name" value="Metallophos"/>
    <property type="match status" value="1"/>
</dbReference>
<dbReference type="KEGG" id="act:ACLA_020520"/>
<dbReference type="OrthoDB" id="550558at2759"/>
<dbReference type="HOGENOM" id="CLU_060372_0_1_1"/>
<dbReference type="EMBL" id="DS027059">
    <property type="protein sequence ID" value="EAW07345.1"/>
    <property type="molecule type" value="Genomic_DNA"/>
</dbReference>
<protein>
    <submittedName>
        <fullName evidence="2">Ser/Thr protein phosphatase superfamily</fullName>
    </submittedName>
</protein>
<dbReference type="AlphaFoldDB" id="A1CNX4"/>
<accession>A1CNX4</accession>
<dbReference type="OMA" id="FTHHSPV"/>
<dbReference type="InterPro" id="IPR029052">
    <property type="entry name" value="Metallo-depent_PP-like"/>
</dbReference>
<sequence>MASFQLISDIHLEAPRAYDLFDIPAQAPYLALLGDIGNVIDDGFFTFIEAQLQKFQVVFVLLGNHEPYRSDWATARARVRKFSDSIRQKSQQAQTKCPAKLGEFVFLDQTRYDLSSEVTVLGCTLHSKIVETQQERVSWMLNDFYSIKHWTVEDHCAAHEADLTWLNNQVTKIARSDPHRKIVILTHHSPTMDARAADPVHVNSPITSAFATDLRGEPCWEKPQVRLWAFGHTHYNCDFVEDRTGKRIVANQRGYYFAQSKGYDAELVVRI</sequence>
<feature type="domain" description="Calcineurin-like phosphoesterase" evidence="1">
    <location>
        <begin position="6"/>
        <end position="235"/>
    </location>
</feature>
<dbReference type="PANTHER" id="PTHR37844">
    <property type="entry name" value="SER/THR PROTEIN PHOSPHATASE SUPERFAMILY (AFU_ORTHOLOGUE AFUA_1G14840)"/>
    <property type="match status" value="1"/>
</dbReference>
<dbReference type="InterPro" id="IPR004843">
    <property type="entry name" value="Calcineurin-like_PHP"/>
</dbReference>
<evidence type="ECO:0000259" key="1">
    <source>
        <dbReference type="Pfam" id="PF00149"/>
    </source>
</evidence>
<dbReference type="GeneID" id="4701807"/>
<reference evidence="2 3" key="1">
    <citation type="journal article" date="2008" name="PLoS Genet.">
        <title>Genomic islands in the pathogenic filamentous fungus Aspergillus fumigatus.</title>
        <authorList>
            <person name="Fedorova N.D."/>
            <person name="Khaldi N."/>
            <person name="Joardar V.S."/>
            <person name="Maiti R."/>
            <person name="Amedeo P."/>
            <person name="Anderson M.J."/>
            <person name="Crabtree J."/>
            <person name="Silva J.C."/>
            <person name="Badger J.H."/>
            <person name="Albarraq A."/>
            <person name="Angiuoli S."/>
            <person name="Bussey H."/>
            <person name="Bowyer P."/>
            <person name="Cotty P.J."/>
            <person name="Dyer P.S."/>
            <person name="Egan A."/>
            <person name="Galens K."/>
            <person name="Fraser-Liggett C.M."/>
            <person name="Haas B.J."/>
            <person name="Inman J.M."/>
            <person name="Kent R."/>
            <person name="Lemieux S."/>
            <person name="Malavazi I."/>
            <person name="Orvis J."/>
            <person name="Roemer T."/>
            <person name="Ronning C.M."/>
            <person name="Sundaram J.P."/>
            <person name="Sutton G."/>
            <person name="Turner G."/>
            <person name="Venter J.C."/>
            <person name="White O.R."/>
            <person name="Whitty B.R."/>
            <person name="Youngman P."/>
            <person name="Wolfe K.H."/>
            <person name="Goldman G.H."/>
            <person name="Wortman J.R."/>
            <person name="Jiang B."/>
            <person name="Denning D.W."/>
            <person name="Nierman W.C."/>
        </authorList>
    </citation>
    <scope>NUCLEOTIDE SEQUENCE [LARGE SCALE GENOMIC DNA]</scope>
    <source>
        <strain evidence="3">ATCC 1007 / CBS 513.65 / DSM 816 / NCTC 3887 / NRRL 1</strain>
    </source>
</reference>
<proteinExistence type="predicted"/>
<dbReference type="Proteomes" id="UP000006701">
    <property type="component" value="Unassembled WGS sequence"/>
</dbReference>
<dbReference type="VEuPathDB" id="FungiDB:ACLA_020520"/>
<evidence type="ECO:0000313" key="3">
    <source>
        <dbReference type="Proteomes" id="UP000006701"/>
    </source>
</evidence>
<dbReference type="PANTHER" id="PTHR37844:SF2">
    <property type="entry name" value="SER_THR PROTEIN PHOSPHATASE SUPERFAMILY (AFU_ORTHOLOGUE AFUA_1G14840)"/>
    <property type="match status" value="1"/>
</dbReference>
<organism evidence="2 3">
    <name type="scientific">Aspergillus clavatus (strain ATCC 1007 / CBS 513.65 / DSM 816 / NCTC 3887 / NRRL 1 / QM 1276 / 107)</name>
    <dbReference type="NCBI Taxonomy" id="344612"/>
    <lineage>
        <taxon>Eukaryota</taxon>
        <taxon>Fungi</taxon>
        <taxon>Dikarya</taxon>
        <taxon>Ascomycota</taxon>
        <taxon>Pezizomycotina</taxon>
        <taxon>Eurotiomycetes</taxon>
        <taxon>Eurotiomycetidae</taxon>
        <taxon>Eurotiales</taxon>
        <taxon>Aspergillaceae</taxon>
        <taxon>Aspergillus</taxon>
        <taxon>Aspergillus subgen. Fumigati</taxon>
    </lineage>
</organism>
<dbReference type="Gene3D" id="3.60.21.10">
    <property type="match status" value="1"/>
</dbReference>
<keyword evidence="3" id="KW-1185">Reference proteome</keyword>
<dbReference type="RefSeq" id="XP_001268771.1">
    <property type="nucleotide sequence ID" value="XM_001268770.1"/>
</dbReference>